<protein>
    <recommendedName>
        <fullName evidence="7 8">Tyrosinase copper-binding domain-containing protein</fullName>
    </recommendedName>
</protein>
<keyword evidence="3" id="KW-0479">Metal-binding</keyword>
<dbReference type="PANTHER" id="PTHR11474:SF76">
    <property type="entry name" value="SHKT DOMAIN-CONTAINING PROTEIN"/>
    <property type="match status" value="1"/>
</dbReference>
<evidence type="ECO:0000259" key="8">
    <source>
        <dbReference type="PROSITE" id="PS00498"/>
    </source>
</evidence>
<dbReference type="SUPFAM" id="SSF48056">
    <property type="entry name" value="Di-copper centre-containing domain"/>
    <property type="match status" value="1"/>
</dbReference>
<comment type="similarity">
    <text evidence="2">Belongs to the tyrosinase family.</text>
</comment>
<dbReference type="PANTHER" id="PTHR11474">
    <property type="entry name" value="TYROSINASE FAMILY MEMBER"/>
    <property type="match status" value="1"/>
</dbReference>
<dbReference type="EMBL" id="JAHRHJ020003813">
    <property type="protein sequence ID" value="KAH9289868.1"/>
    <property type="molecule type" value="Genomic_DNA"/>
</dbReference>
<evidence type="ECO:0000256" key="5">
    <source>
        <dbReference type="ARBA" id="ARBA00023008"/>
    </source>
</evidence>
<sequence length="489" mass="55866">MESMRSLSLDRPTVLPAPNTKQWRTLSCKEQASSSIITKPRYARKSFASFRIHCEKRDGSNIDIDRRRLLLSSSTLGMSALIAGKSKADPFPAPDQSHCVNPPSNLPAHATEPGGCCPPYQLGTKIEDFVFPTGRMRTRPAAHLVNAEYIAKYEKAVSHMKSLPEDHPHNFSQQAKVHCAYCNGAYLMGSDNQNYEVHWGWFFLPFHRWYLYFYERILASYTGDDNFALPFWNWDARDGMRIPDMYTEIGTTLYDEKRNACHQSPMMVNLAQPESCDNASVCSNYSIIYTQMVSAATNYKLFHGRPYRYKPGEKPNKHRTGTLESSPHNVVHDWTGSIKSPNSPNQEDMGTLYAAARDPIFYSHHANVDRMWTVWNDNLCGGNYTDTDLLDSKFVFYDENKQLVQVRAGDCYDISKLRYEYQELNLPWLERGRSIKKAGKLYPKPSTIGFIEADDKPKLLTESKTFLVTRQIPVKPAEEDECLEIDGIV</sequence>
<dbReference type="InterPro" id="IPR050316">
    <property type="entry name" value="Tyrosinase/Hemocyanin"/>
</dbReference>
<dbReference type="Pfam" id="PF00264">
    <property type="entry name" value="Tyrosinase"/>
    <property type="match status" value="1"/>
</dbReference>
<dbReference type="InterPro" id="IPR002227">
    <property type="entry name" value="Tyrosinase_Cu-bd"/>
</dbReference>
<dbReference type="OMA" id="QANFENM"/>
<reference evidence="9 10" key="1">
    <citation type="journal article" date="2021" name="Nat. Plants">
        <title>The Taxus genome provides insights into paclitaxel biosynthesis.</title>
        <authorList>
            <person name="Xiong X."/>
            <person name="Gou J."/>
            <person name="Liao Q."/>
            <person name="Li Y."/>
            <person name="Zhou Q."/>
            <person name="Bi G."/>
            <person name="Li C."/>
            <person name="Du R."/>
            <person name="Wang X."/>
            <person name="Sun T."/>
            <person name="Guo L."/>
            <person name="Liang H."/>
            <person name="Lu P."/>
            <person name="Wu Y."/>
            <person name="Zhang Z."/>
            <person name="Ro D.K."/>
            <person name="Shang Y."/>
            <person name="Huang S."/>
            <person name="Yan J."/>
        </authorList>
    </citation>
    <scope>NUCLEOTIDE SEQUENCE [LARGE SCALE GENOMIC DNA]</scope>
    <source>
        <strain evidence="9">Ta-2019</strain>
    </source>
</reference>
<comment type="cofactor">
    <cofactor evidence="1">
        <name>Cu(2+)</name>
        <dbReference type="ChEBI" id="CHEBI:29036"/>
    </cofactor>
</comment>
<keyword evidence="5" id="KW-0186">Copper</keyword>
<feature type="region of interest" description="Disordered" evidence="6">
    <location>
        <begin position="1"/>
        <end position="22"/>
    </location>
</feature>
<organism evidence="9 10">
    <name type="scientific">Taxus chinensis</name>
    <name type="common">Chinese yew</name>
    <name type="synonym">Taxus wallichiana var. chinensis</name>
    <dbReference type="NCBI Taxonomy" id="29808"/>
    <lineage>
        <taxon>Eukaryota</taxon>
        <taxon>Viridiplantae</taxon>
        <taxon>Streptophyta</taxon>
        <taxon>Embryophyta</taxon>
        <taxon>Tracheophyta</taxon>
        <taxon>Spermatophyta</taxon>
        <taxon>Pinopsida</taxon>
        <taxon>Pinidae</taxon>
        <taxon>Conifers II</taxon>
        <taxon>Cupressales</taxon>
        <taxon>Taxaceae</taxon>
        <taxon>Taxus</taxon>
    </lineage>
</organism>
<evidence type="ECO:0000256" key="3">
    <source>
        <dbReference type="ARBA" id="ARBA00022723"/>
    </source>
</evidence>
<dbReference type="InterPro" id="IPR008922">
    <property type="entry name" value="Di-copper_centre_dom_sf"/>
</dbReference>
<evidence type="ECO:0000256" key="4">
    <source>
        <dbReference type="ARBA" id="ARBA00023002"/>
    </source>
</evidence>
<dbReference type="AlphaFoldDB" id="A0AA38F4V6"/>
<dbReference type="GO" id="GO:0004097">
    <property type="term" value="F:catechol oxidase activity"/>
    <property type="evidence" value="ECO:0007669"/>
    <property type="project" value="InterPro"/>
</dbReference>
<dbReference type="PROSITE" id="PS00497">
    <property type="entry name" value="TYROSINASE_1"/>
    <property type="match status" value="1"/>
</dbReference>
<dbReference type="PROSITE" id="PS00498">
    <property type="entry name" value="TYROSINASE_2"/>
    <property type="match status" value="1"/>
</dbReference>
<evidence type="ECO:0000313" key="10">
    <source>
        <dbReference type="Proteomes" id="UP000824469"/>
    </source>
</evidence>
<dbReference type="InterPro" id="IPR022739">
    <property type="entry name" value="Polyphenol_oxidase_cen"/>
</dbReference>
<dbReference type="PRINTS" id="PR00092">
    <property type="entry name" value="TYROSINASE"/>
</dbReference>
<feature type="non-terminal residue" evidence="9">
    <location>
        <position position="1"/>
    </location>
</feature>
<evidence type="ECO:0000256" key="2">
    <source>
        <dbReference type="ARBA" id="ARBA00009928"/>
    </source>
</evidence>
<comment type="caution">
    <text evidence="9">The sequence shown here is derived from an EMBL/GenBank/DDBJ whole genome shotgun (WGS) entry which is preliminary data.</text>
</comment>
<feature type="domain" description="Tyrosinase copper-binding" evidence="8">
    <location>
        <begin position="358"/>
        <end position="369"/>
    </location>
</feature>
<proteinExistence type="inferred from homology"/>
<evidence type="ECO:0000259" key="7">
    <source>
        <dbReference type="PROSITE" id="PS00497"/>
    </source>
</evidence>
<dbReference type="Gene3D" id="1.10.1280.10">
    <property type="entry name" value="Di-copper center containing domain from catechol oxidase"/>
    <property type="match status" value="1"/>
</dbReference>
<feature type="domain" description="Tyrosinase copper-binding" evidence="7">
    <location>
        <begin position="198"/>
        <end position="215"/>
    </location>
</feature>
<evidence type="ECO:0000256" key="6">
    <source>
        <dbReference type="SAM" id="MobiDB-lite"/>
    </source>
</evidence>
<dbReference type="GO" id="GO:0046872">
    <property type="term" value="F:metal ion binding"/>
    <property type="evidence" value="ECO:0007669"/>
    <property type="project" value="UniProtKB-KW"/>
</dbReference>
<keyword evidence="10" id="KW-1185">Reference proteome</keyword>
<dbReference type="Proteomes" id="UP000824469">
    <property type="component" value="Unassembled WGS sequence"/>
</dbReference>
<dbReference type="Pfam" id="PF12142">
    <property type="entry name" value="PPO1_DWL"/>
    <property type="match status" value="1"/>
</dbReference>
<evidence type="ECO:0000256" key="1">
    <source>
        <dbReference type="ARBA" id="ARBA00001973"/>
    </source>
</evidence>
<name>A0AA38F4V6_TAXCH</name>
<evidence type="ECO:0000313" key="9">
    <source>
        <dbReference type="EMBL" id="KAH9289868.1"/>
    </source>
</evidence>
<gene>
    <name evidence="9" type="ORF">KI387_033985</name>
</gene>
<keyword evidence="4" id="KW-0560">Oxidoreductase</keyword>
<accession>A0AA38F4V6</accession>